<dbReference type="SUPFAM" id="SSF69635">
    <property type="entry name" value="Type III secretory system chaperone-like"/>
    <property type="match status" value="1"/>
</dbReference>
<evidence type="ECO:0000313" key="3">
    <source>
        <dbReference type="Proteomes" id="UP000664417"/>
    </source>
</evidence>
<evidence type="ECO:0000313" key="2">
    <source>
        <dbReference type="EMBL" id="MBO1319395.1"/>
    </source>
</evidence>
<organism evidence="2 3">
    <name type="scientific">Acanthopleuribacter pedis</name>
    <dbReference type="NCBI Taxonomy" id="442870"/>
    <lineage>
        <taxon>Bacteria</taxon>
        <taxon>Pseudomonadati</taxon>
        <taxon>Acidobacteriota</taxon>
        <taxon>Holophagae</taxon>
        <taxon>Acanthopleuribacterales</taxon>
        <taxon>Acanthopleuribacteraceae</taxon>
        <taxon>Acanthopleuribacter</taxon>
    </lineage>
</organism>
<feature type="region of interest" description="Disordered" evidence="1">
    <location>
        <begin position="140"/>
        <end position="159"/>
    </location>
</feature>
<name>A0A8J7Q5D6_9BACT</name>
<evidence type="ECO:0000256" key="1">
    <source>
        <dbReference type="SAM" id="MobiDB-lite"/>
    </source>
</evidence>
<sequence>MTTLHAPCSAELEALRARFNLEQPDCIGEPDRLTLPLQDHGLVYFKYQPDENVVCLSTRFFEVSASTALYEALLTANLFTEPVDSRLGIEPAGHCILFEGTYQPGAGNPTLTDYTQSFVNQIRRWQGFLADHHDDLAAETETGHRDVPDGLDEPESLLTGADLPPIGLFA</sequence>
<comment type="caution">
    <text evidence="2">The sequence shown here is derived from an EMBL/GenBank/DDBJ whole genome shotgun (WGS) entry which is preliminary data.</text>
</comment>
<dbReference type="EMBL" id="JAFREP010000011">
    <property type="protein sequence ID" value="MBO1319395.1"/>
    <property type="molecule type" value="Genomic_DNA"/>
</dbReference>
<dbReference type="RefSeq" id="WP_207859216.1">
    <property type="nucleotide sequence ID" value="NZ_JAFREP010000011.1"/>
</dbReference>
<dbReference type="Proteomes" id="UP000664417">
    <property type="component" value="Unassembled WGS sequence"/>
</dbReference>
<accession>A0A8J7Q5D6</accession>
<dbReference type="AlphaFoldDB" id="A0A8J7Q5D6"/>
<protein>
    <submittedName>
        <fullName evidence="2">Type III secretion system chaperone</fullName>
    </submittedName>
</protein>
<dbReference type="Gene3D" id="3.30.1460.10">
    <property type="match status" value="1"/>
</dbReference>
<proteinExistence type="predicted"/>
<gene>
    <name evidence="2" type="ORF">J3U88_13055</name>
</gene>
<reference evidence="2" key="1">
    <citation type="submission" date="2021-03" db="EMBL/GenBank/DDBJ databases">
        <authorList>
            <person name="Wang G."/>
        </authorList>
    </citation>
    <scope>NUCLEOTIDE SEQUENCE</scope>
    <source>
        <strain evidence="2">KCTC 12899</strain>
    </source>
</reference>
<keyword evidence="3" id="KW-1185">Reference proteome</keyword>